<feature type="transmembrane region" description="Helical" evidence="6">
    <location>
        <begin position="133"/>
        <end position="151"/>
    </location>
</feature>
<dbReference type="GO" id="GO:0016020">
    <property type="term" value="C:membrane"/>
    <property type="evidence" value="ECO:0007669"/>
    <property type="project" value="UniProtKB-SubCell"/>
</dbReference>
<sequence>MDIMFSVYFWVGFVAFVLVMLAIDLGVLNKKPKEPKFKEVFFLTIFWIILAFLFGGLIYAYAGSQKAMEFITGYLVELSLSVDNVFVFVLLFNYFKVDIKYQHRVLFWGIVGAIIMRFLMITGGIYLVQHFQWIFYLFGAFLIFSAYKIAFSESEEVEIEDNKLIIFLKRYLRVTNKHHGDKFVVIEKGKRVFTPLFVLLILVEQSDLIFAMDSIPAILAITQDAFIVFTSNIFAILGLRSLYFLLAKVVHKFVYLKYGLSVILAYIGTKMILLVQGVHIPTPLSLGVIILSILVSILLSLNKAKKIE</sequence>
<feature type="transmembrane region" description="Helical" evidence="6">
    <location>
        <begin position="105"/>
        <end position="127"/>
    </location>
</feature>
<evidence type="ECO:0000256" key="1">
    <source>
        <dbReference type="ARBA" id="ARBA00004141"/>
    </source>
</evidence>
<feature type="transmembrane region" description="Helical" evidence="6">
    <location>
        <begin position="6"/>
        <end position="28"/>
    </location>
</feature>
<evidence type="ECO:0000256" key="2">
    <source>
        <dbReference type="ARBA" id="ARBA00007511"/>
    </source>
</evidence>
<comment type="similarity">
    <text evidence="2">Belongs to the TerC family.</text>
</comment>
<comment type="subcellular location">
    <subcellularLocation>
        <location evidence="1">Membrane</location>
        <topology evidence="1">Multi-pass membrane protein</topology>
    </subcellularLocation>
</comment>
<protein>
    <submittedName>
        <fullName evidence="7">Putative membrane protein</fullName>
    </submittedName>
</protein>
<organism evidence="7 8">
    <name type="scientific">Candidatus Jidaibacter acanthamoebae</name>
    <dbReference type="NCBI Taxonomy" id="86105"/>
    <lineage>
        <taxon>Bacteria</taxon>
        <taxon>Pseudomonadati</taxon>
        <taxon>Pseudomonadota</taxon>
        <taxon>Alphaproteobacteria</taxon>
        <taxon>Rickettsiales</taxon>
        <taxon>Candidatus Midichloriaceae</taxon>
        <taxon>Candidatus Jidaibacter</taxon>
    </lineage>
</organism>
<dbReference type="PATRIC" id="fig|86105.3.peg.578"/>
<dbReference type="InterPro" id="IPR005496">
    <property type="entry name" value="Integral_membrane_TerC"/>
</dbReference>
<dbReference type="Pfam" id="PF03741">
    <property type="entry name" value="TerC"/>
    <property type="match status" value="1"/>
</dbReference>
<dbReference type="PANTHER" id="PTHR30238">
    <property type="entry name" value="MEMBRANE BOUND PREDICTED REDOX MODULATOR"/>
    <property type="match status" value="1"/>
</dbReference>
<dbReference type="EMBL" id="JSWE01000092">
    <property type="protein sequence ID" value="KIE05490.1"/>
    <property type="molecule type" value="Genomic_DNA"/>
</dbReference>
<keyword evidence="5 6" id="KW-0472">Membrane</keyword>
<dbReference type="Proteomes" id="UP000031258">
    <property type="component" value="Unassembled WGS sequence"/>
</dbReference>
<feature type="transmembrane region" description="Helical" evidence="6">
    <location>
        <begin position="40"/>
        <end position="62"/>
    </location>
</feature>
<feature type="transmembrane region" description="Helical" evidence="6">
    <location>
        <begin position="225"/>
        <end position="246"/>
    </location>
</feature>
<comment type="caution">
    <text evidence="7">The sequence shown here is derived from an EMBL/GenBank/DDBJ whole genome shotgun (WGS) entry which is preliminary data.</text>
</comment>
<evidence type="ECO:0000256" key="3">
    <source>
        <dbReference type="ARBA" id="ARBA00022692"/>
    </source>
</evidence>
<dbReference type="NCBIfam" id="TIGR03718">
    <property type="entry name" value="R_switched_Alx"/>
    <property type="match status" value="1"/>
</dbReference>
<reference evidence="7 8" key="1">
    <citation type="submission" date="2014-11" db="EMBL/GenBank/DDBJ databases">
        <title>A Rickettsiales Symbiont of Amoebae With Ancient Features.</title>
        <authorList>
            <person name="Schulz F."/>
            <person name="Martijn J."/>
            <person name="Wascher F."/>
            <person name="Kostanjsek R."/>
            <person name="Ettema T.J."/>
            <person name="Horn M."/>
        </authorList>
    </citation>
    <scope>NUCLEOTIDE SEQUENCE [LARGE SCALE GENOMIC DNA]</scope>
    <source>
        <strain evidence="7 8">UWC36</strain>
    </source>
</reference>
<keyword evidence="8" id="KW-1185">Reference proteome</keyword>
<dbReference type="InterPro" id="IPR022369">
    <property type="entry name" value="Integral_membrane_TerC_rswitch"/>
</dbReference>
<dbReference type="STRING" id="86105.NF27_DP00340"/>
<name>A0A0C1QZQ3_9RICK</name>
<feature type="transmembrane region" description="Helical" evidence="6">
    <location>
        <begin position="284"/>
        <end position="301"/>
    </location>
</feature>
<gene>
    <name evidence="7" type="primary">terC_2</name>
    <name evidence="7" type="ORF">NF27_DP00340</name>
</gene>
<feature type="transmembrane region" description="Helical" evidence="6">
    <location>
        <begin position="74"/>
        <end position="93"/>
    </location>
</feature>
<keyword evidence="4 6" id="KW-1133">Transmembrane helix</keyword>
<keyword evidence="3 6" id="KW-0812">Transmembrane</keyword>
<evidence type="ECO:0000313" key="7">
    <source>
        <dbReference type="EMBL" id="KIE05490.1"/>
    </source>
</evidence>
<proteinExistence type="inferred from homology"/>
<dbReference type="PANTHER" id="PTHR30238:SF0">
    <property type="entry name" value="THYLAKOID MEMBRANE PROTEIN TERC, CHLOROPLASTIC"/>
    <property type="match status" value="1"/>
</dbReference>
<dbReference type="AlphaFoldDB" id="A0A0C1QZQ3"/>
<evidence type="ECO:0000256" key="6">
    <source>
        <dbReference type="SAM" id="Phobius"/>
    </source>
</evidence>
<accession>A0A0C1QZQ3</accession>
<evidence type="ECO:0000256" key="4">
    <source>
        <dbReference type="ARBA" id="ARBA00022989"/>
    </source>
</evidence>
<feature type="transmembrane region" description="Helical" evidence="6">
    <location>
        <begin position="258"/>
        <end position="278"/>
    </location>
</feature>
<evidence type="ECO:0000256" key="5">
    <source>
        <dbReference type="ARBA" id="ARBA00023136"/>
    </source>
</evidence>
<evidence type="ECO:0000313" key="8">
    <source>
        <dbReference type="Proteomes" id="UP000031258"/>
    </source>
</evidence>
<feature type="transmembrane region" description="Helical" evidence="6">
    <location>
        <begin position="196"/>
        <end position="219"/>
    </location>
</feature>